<proteinExistence type="predicted"/>
<feature type="region of interest" description="Disordered" evidence="1">
    <location>
        <begin position="114"/>
        <end position="135"/>
    </location>
</feature>
<sequence length="168" mass="18803">MAATIIPTPTAVDPTCLFLGDLLRAYDRLDRPHCSFTAQYPRLSETTDSPSLSVKKSREALRAASYQGDFEDSRLREETWLATSPKDVSTNFEARVADDKEDWEWRLAHADRKTATAKRAESAKDNAEGSTRSRARVGDLDARKYFRAYTEDGIPRWYLLAPSPGGAA</sequence>
<protein>
    <submittedName>
        <fullName evidence="2">Uncharacterized protein</fullName>
    </submittedName>
</protein>
<evidence type="ECO:0000313" key="2">
    <source>
        <dbReference type="EMBL" id="EKD13637.1"/>
    </source>
</evidence>
<name>K1WMV5_MARBU</name>
<keyword evidence="3" id="KW-1185">Reference proteome</keyword>
<dbReference type="EMBL" id="JH921449">
    <property type="protein sequence ID" value="EKD13637.1"/>
    <property type="molecule type" value="Genomic_DNA"/>
</dbReference>
<dbReference type="AlphaFoldDB" id="K1WMV5"/>
<dbReference type="HOGENOM" id="CLU_1586846_0_0_1"/>
<dbReference type="InParanoid" id="K1WMV5"/>
<dbReference type="Proteomes" id="UP000006753">
    <property type="component" value="Unassembled WGS sequence"/>
</dbReference>
<dbReference type="KEGG" id="mbe:MBM_08355"/>
<evidence type="ECO:0000256" key="1">
    <source>
        <dbReference type="SAM" id="MobiDB-lite"/>
    </source>
</evidence>
<gene>
    <name evidence="2" type="ORF">MBM_08355</name>
</gene>
<evidence type="ECO:0000313" key="3">
    <source>
        <dbReference type="Proteomes" id="UP000006753"/>
    </source>
</evidence>
<organism evidence="2 3">
    <name type="scientific">Marssonina brunnea f. sp. multigermtubi (strain MB_m1)</name>
    <name type="common">Marssonina leaf spot fungus</name>
    <dbReference type="NCBI Taxonomy" id="1072389"/>
    <lineage>
        <taxon>Eukaryota</taxon>
        <taxon>Fungi</taxon>
        <taxon>Dikarya</taxon>
        <taxon>Ascomycota</taxon>
        <taxon>Pezizomycotina</taxon>
        <taxon>Leotiomycetes</taxon>
        <taxon>Helotiales</taxon>
        <taxon>Drepanopezizaceae</taxon>
        <taxon>Drepanopeziza</taxon>
    </lineage>
</organism>
<feature type="compositionally biased region" description="Basic and acidic residues" evidence="1">
    <location>
        <begin position="114"/>
        <end position="127"/>
    </location>
</feature>
<reference evidence="2 3" key="1">
    <citation type="journal article" date="2012" name="BMC Genomics">
        <title>Sequencing the genome of Marssonina brunnea reveals fungus-poplar co-evolution.</title>
        <authorList>
            <person name="Zhu S."/>
            <person name="Cao Y.-Z."/>
            <person name="Jiang C."/>
            <person name="Tan B.-Y."/>
            <person name="Wang Z."/>
            <person name="Feng S."/>
            <person name="Zhang L."/>
            <person name="Su X.-H."/>
            <person name="Brejova B."/>
            <person name="Vinar T."/>
            <person name="Xu M."/>
            <person name="Wang M.-X."/>
            <person name="Zhang S.-G."/>
            <person name="Huang M.-R."/>
            <person name="Wu R."/>
            <person name="Zhou Y."/>
        </authorList>
    </citation>
    <scope>NUCLEOTIDE SEQUENCE [LARGE SCALE GENOMIC DNA]</scope>
    <source>
        <strain evidence="2 3">MB_m1</strain>
    </source>
</reference>
<accession>K1WMV5</accession>